<dbReference type="Proteomes" id="UP000028870">
    <property type="component" value="Unassembled WGS sequence"/>
</dbReference>
<dbReference type="PANTHER" id="PTHR22789">
    <property type="entry name" value="FUCULOSE PHOSPHATE ALDOLASE"/>
    <property type="match status" value="1"/>
</dbReference>
<dbReference type="GO" id="GO:0046872">
    <property type="term" value="F:metal ion binding"/>
    <property type="evidence" value="ECO:0007669"/>
    <property type="project" value="UniProtKB-KW"/>
</dbReference>
<dbReference type="EMBL" id="CCBB010000002">
    <property type="protein sequence ID" value="CDO08974.1"/>
    <property type="molecule type" value="Genomic_DNA"/>
</dbReference>
<dbReference type="SMART" id="SM01007">
    <property type="entry name" value="Aldolase_II"/>
    <property type="match status" value="1"/>
</dbReference>
<evidence type="ECO:0000256" key="1">
    <source>
        <dbReference type="ARBA" id="ARBA00022723"/>
    </source>
</evidence>
<dbReference type="PANTHER" id="PTHR22789:SF0">
    <property type="entry name" value="3-OXO-TETRONATE 4-PHOSPHATE DECARBOXYLASE-RELATED"/>
    <property type="match status" value="1"/>
</dbReference>
<reference evidence="4" key="2">
    <citation type="submission" date="2014-03" db="EMBL/GenBank/DDBJ databases">
        <authorList>
            <person name="Urmite Genomes"/>
        </authorList>
    </citation>
    <scope>NUCLEOTIDE SEQUENCE</scope>
    <source>
        <strain evidence="4">DSM 44829</strain>
    </source>
</reference>
<feature type="domain" description="Class II aldolase/adducin N-terminal" evidence="3">
    <location>
        <begin position="11"/>
        <end position="185"/>
    </location>
</feature>
<dbReference type="InterPro" id="IPR001303">
    <property type="entry name" value="Aldolase_II/adducin_N"/>
</dbReference>
<protein>
    <submittedName>
        <fullName evidence="4">Ribulose-5-phosphate 4-epimerase-like epimerase or aldolase</fullName>
    </submittedName>
</protein>
<reference evidence="4" key="1">
    <citation type="submission" date="2014-03" db="EMBL/GenBank/DDBJ databases">
        <title>Draft Genome Sequence of Mycobacterium cosmeticum DSM 44829.</title>
        <authorList>
            <person name="Croce O."/>
            <person name="Robert C."/>
            <person name="Raoult D."/>
            <person name="Drancourt M."/>
        </authorList>
    </citation>
    <scope>NUCLEOTIDE SEQUENCE [LARGE SCALE GENOMIC DNA]</scope>
    <source>
        <strain evidence="4">DSM 44829</strain>
    </source>
</reference>
<dbReference type="InterPro" id="IPR050197">
    <property type="entry name" value="Aldolase_class_II_sugar_metab"/>
</dbReference>
<dbReference type="Gene3D" id="3.40.225.10">
    <property type="entry name" value="Class II aldolase/adducin N-terminal domain"/>
    <property type="match status" value="1"/>
</dbReference>
<proteinExistence type="predicted"/>
<evidence type="ECO:0000256" key="2">
    <source>
        <dbReference type="ARBA" id="ARBA00023239"/>
    </source>
</evidence>
<keyword evidence="5" id="KW-1185">Reference proteome</keyword>
<gene>
    <name evidence="4" type="ORF">BN977_03794</name>
</gene>
<dbReference type="OrthoDB" id="9786287at2"/>
<dbReference type="Pfam" id="PF00596">
    <property type="entry name" value="Aldolase_II"/>
    <property type="match status" value="1"/>
</dbReference>
<dbReference type="GO" id="GO:0019323">
    <property type="term" value="P:pentose catabolic process"/>
    <property type="evidence" value="ECO:0007669"/>
    <property type="project" value="TreeGrafter"/>
</dbReference>
<keyword evidence="2" id="KW-0456">Lyase</keyword>
<accession>W9AT58</accession>
<dbReference type="RefSeq" id="WP_036400143.1">
    <property type="nucleotide sequence ID" value="NZ_CCBB010000002.1"/>
</dbReference>
<name>W9AT58_MYCCO</name>
<evidence type="ECO:0000313" key="5">
    <source>
        <dbReference type="Proteomes" id="UP000028870"/>
    </source>
</evidence>
<keyword evidence="1" id="KW-0479">Metal-binding</keyword>
<dbReference type="GO" id="GO:0016832">
    <property type="term" value="F:aldehyde-lyase activity"/>
    <property type="evidence" value="ECO:0007669"/>
    <property type="project" value="TreeGrafter"/>
</dbReference>
<organism evidence="4 5">
    <name type="scientific">Mycolicibacterium cosmeticum</name>
    <dbReference type="NCBI Taxonomy" id="258533"/>
    <lineage>
        <taxon>Bacteria</taxon>
        <taxon>Bacillati</taxon>
        <taxon>Actinomycetota</taxon>
        <taxon>Actinomycetes</taxon>
        <taxon>Mycobacteriales</taxon>
        <taxon>Mycobacteriaceae</taxon>
        <taxon>Mycolicibacterium</taxon>
    </lineage>
</organism>
<dbReference type="STRING" id="258533.BN977_03794"/>
<sequence>MTTAHLEAERADIAAACHQLAASGLVLGSAGNVSVRTGDHIAITASGARLADIGLEQIVVVDVDGALVGGDFAPTSELQLHLDIYRHHPQTGAVVHTHAPKCTAVACVLDELPVLHYQQLTLGGATKVAPFHPFGTRELADAVSTALAGRSAALMANHGAVTHGPTLDLAVEYTLLLEWACAVYLDARALGTPRILSADQQSAVIDTALRLRYGRPQSLSKEP</sequence>
<dbReference type="AlphaFoldDB" id="W9AT58"/>
<dbReference type="SUPFAM" id="SSF53639">
    <property type="entry name" value="AraD/HMP-PK domain-like"/>
    <property type="match status" value="1"/>
</dbReference>
<dbReference type="GO" id="GO:0005829">
    <property type="term" value="C:cytosol"/>
    <property type="evidence" value="ECO:0007669"/>
    <property type="project" value="TreeGrafter"/>
</dbReference>
<dbReference type="eggNOG" id="COG0235">
    <property type="taxonomic scope" value="Bacteria"/>
</dbReference>
<evidence type="ECO:0000313" key="4">
    <source>
        <dbReference type="EMBL" id="CDO08974.1"/>
    </source>
</evidence>
<comment type="caution">
    <text evidence="4">The sequence shown here is derived from an EMBL/GenBank/DDBJ whole genome shotgun (WGS) entry which is preliminary data.</text>
</comment>
<evidence type="ECO:0000259" key="3">
    <source>
        <dbReference type="SMART" id="SM01007"/>
    </source>
</evidence>
<dbReference type="InterPro" id="IPR036409">
    <property type="entry name" value="Aldolase_II/adducin_N_sf"/>
</dbReference>